<dbReference type="PANTHER" id="PTHR33990">
    <property type="entry name" value="PROTEIN YJDN-RELATED"/>
    <property type="match status" value="1"/>
</dbReference>
<dbReference type="STRING" id="990371.SAMN05421813_107123"/>
<evidence type="ECO:0000259" key="2">
    <source>
        <dbReference type="Pfam" id="PF06983"/>
    </source>
</evidence>
<dbReference type="InterPro" id="IPR029068">
    <property type="entry name" value="Glyas_Bleomycin-R_OHBP_Dase"/>
</dbReference>
<comment type="similarity">
    <text evidence="1">Belongs to the AHA1 family.</text>
</comment>
<dbReference type="PANTHER" id="PTHR33990:SF1">
    <property type="entry name" value="PROTEIN YJDN"/>
    <property type="match status" value="1"/>
</dbReference>
<dbReference type="Gene3D" id="3.10.180.10">
    <property type="entry name" value="2,3-Dihydroxybiphenyl 1,2-Dioxygenase, domain 1"/>
    <property type="match status" value="1"/>
</dbReference>
<dbReference type="SUPFAM" id="SSF54593">
    <property type="entry name" value="Glyoxalase/Bleomycin resistance protein/Dihydroxybiphenyl dioxygenase"/>
    <property type="match status" value="1"/>
</dbReference>
<accession>A0A1G9R6I0</accession>
<proteinExistence type="inferred from homology"/>
<dbReference type="InterPro" id="IPR013538">
    <property type="entry name" value="ASHA1/2-like_C"/>
</dbReference>
<evidence type="ECO:0000259" key="3">
    <source>
        <dbReference type="Pfam" id="PF08327"/>
    </source>
</evidence>
<name>A0A1G9R6I0_9SPHI</name>
<dbReference type="CDD" id="cd07814">
    <property type="entry name" value="SRPBCC_CalC_Aha1-like"/>
    <property type="match status" value="1"/>
</dbReference>
<dbReference type="EMBL" id="FNHH01000007">
    <property type="protein sequence ID" value="SDM18912.1"/>
    <property type="molecule type" value="Genomic_DNA"/>
</dbReference>
<dbReference type="Pfam" id="PF06983">
    <property type="entry name" value="3-dmu-9_3-mt"/>
    <property type="match status" value="1"/>
</dbReference>
<dbReference type="InterPro" id="IPR023393">
    <property type="entry name" value="START-like_dom_sf"/>
</dbReference>
<gene>
    <name evidence="4" type="ORF">SAMN05421813_107123</name>
</gene>
<dbReference type="Proteomes" id="UP000199226">
    <property type="component" value="Unassembled WGS sequence"/>
</dbReference>
<dbReference type="Gene3D" id="3.30.530.20">
    <property type="match status" value="1"/>
</dbReference>
<feature type="domain" description="Activator of Hsp90 ATPase homologue 1/2-like C-terminal" evidence="3">
    <location>
        <begin position="26"/>
        <end position="163"/>
    </location>
</feature>
<reference evidence="5" key="1">
    <citation type="submission" date="2016-10" db="EMBL/GenBank/DDBJ databases">
        <authorList>
            <person name="Varghese N."/>
            <person name="Submissions S."/>
        </authorList>
    </citation>
    <scope>NUCLEOTIDE SEQUENCE [LARGE SCALE GENOMIC DNA]</scope>
    <source>
        <strain evidence="5">DSM 24536</strain>
    </source>
</reference>
<feature type="domain" description="PhnB-like" evidence="2">
    <location>
        <begin position="179"/>
        <end position="316"/>
    </location>
</feature>
<dbReference type="SUPFAM" id="SSF55961">
    <property type="entry name" value="Bet v1-like"/>
    <property type="match status" value="1"/>
</dbReference>
<evidence type="ECO:0000313" key="5">
    <source>
        <dbReference type="Proteomes" id="UP000199226"/>
    </source>
</evidence>
<dbReference type="Pfam" id="PF08327">
    <property type="entry name" value="AHSA1"/>
    <property type="match status" value="1"/>
</dbReference>
<dbReference type="RefSeq" id="WP_090702722.1">
    <property type="nucleotide sequence ID" value="NZ_FNHH01000007.1"/>
</dbReference>
<dbReference type="OrthoDB" id="9795306at2"/>
<dbReference type="AlphaFoldDB" id="A0A1G9R6I0"/>
<organism evidence="4 5">
    <name type="scientific">Daejeonella rubra</name>
    <dbReference type="NCBI Taxonomy" id="990371"/>
    <lineage>
        <taxon>Bacteria</taxon>
        <taxon>Pseudomonadati</taxon>
        <taxon>Bacteroidota</taxon>
        <taxon>Sphingobacteriia</taxon>
        <taxon>Sphingobacteriales</taxon>
        <taxon>Sphingobacteriaceae</taxon>
        <taxon>Daejeonella</taxon>
    </lineage>
</organism>
<evidence type="ECO:0000256" key="1">
    <source>
        <dbReference type="ARBA" id="ARBA00006817"/>
    </source>
</evidence>
<sequence length="323" mass="37052">MNNNLLFNFSINKENKTVEIKREFAANIGLVWDCWTKPELLDLWWAPKPYKTKTKSMDFREGGSWFYSMIGPEGTVHWCRADYKNIDILKSFSGLDAFCDEDGNINIEFPRSLWTSSFSENADKTTVDIVVEYKELTDLEKIIQLGFKEGFTAALSNLDQYLETQFKLRNELRTNNKERVCTYLNFAGNTEEAFLFYKSVFKTEFSGNGIQRFGDLPADADHPPIADAVKNMVIHIELPITGNHILMGTDAPKEMGFTVIQGNNMHISLEPETKEETKRIFEELSAGGNITMPLQDMFWGAYFGSFSDRYGINWMVNYNTKNG</sequence>
<dbReference type="InterPro" id="IPR028973">
    <property type="entry name" value="PhnB-like"/>
</dbReference>
<keyword evidence="5" id="KW-1185">Reference proteome</keyword>
<evidence type="ECO:0000313" key="4">
    <source>
        <dbReference type="EMBL" id="SDM18912.1"/>
    </source>
</evidence>
<protein>
    <submittedName>
        <fullName evidence="4">PhnB protein</fullName>
    </submittedName>
</protein>
<dbReference type="CDD" id="cd06588">
    <property type="entry name" value="PhnB_like"/>
    <property type="match status" value="1"/>
</dbReference>